<reference evidence="3 4" key="1">
    <citation type="submission" date="2019-01" db="EMBL/GenBank/DDBJ databases">
        <title>Complete genome sequence of Cohnella hallensis HS21 isolated from Korean fir (Abies koreana) rhizospheric soil.</title>
        <authorList>
            <person name="Jiang L."/>
            <person name="Kang S.W."/>
            <person name="Kim S."/>
            <person name="Jung J."/>
            <person name="Kim C.Y."/>
            <person name="Kim D.H."/>
            <person name="Kim S.W."/>
            <person name="Lee J."/>
        </authorList>
    </citation>
    <scope>NUCLEOTIDE SEQUENCE [LARGE SCALE GENOMIC DNA]</scope>
    <source>
        <strain evidence="3 4">HS21</strain>
    </source>
</reference>
<dbReference type="Proteomes" id="UP000289856">
    <property type="component" value="Chromosome"/>
</dbReference>
<keyword evidence="4" id="KW-1185">Reference proteome</keyword>
<dbReference type="AlphaFoldDB" id="A0A3T1CYS1"/>
<dbReference type="PANTHER" id="PTHR34978:SF3">
    <property type="entry name" value="SLR0241 PROTEIN"/>
    <property type="match status" value="1"/>
</dbReference>
<dbReference type="InterPro" id="IPR008756">
    <property type="entry name" value="Peptidase_M56"/>
</dbReference>
<gene>
    <name evidence="3" type="ORF">KCTCHS21_03730</name>
</gene>
<feature type="transmembrane region" description="Helical" evidence="1">
    <location>
        <begin position="116"/>
        <end position="136"/>
    </location>
</feature>
<evidence type="ECO:0000259" key="2">
    <source>
        <dbReference type="Pfam" id="PF05569"/>
    </source>
</evidence>
<evidence type="ECO:0000256" key="1">
    <source>
        <dbReference type="SAM" id="Phobius"/>
    </source>
</evidence>
<sequence>MMTLVLSLIIASSVGTIIWILQNSIKPFTQKVFSQTWHYYSALIPVFFLLDGSEIMIRLVSFIRSVLQDTSTISESGMIAEQNAHIIPMEQTGTNSSLFMNQLFDYLLRFNNTKGIVLFTTVIWAIGTIVFLAVNVKNYVAFRRSILQESRVCDTVQSPVKVIISARATTPMVMGLWKPIVVLPDIRFGEKELAMILSHELIHLKRGDLLVKLLVLIANAIHWFNPAAYSLNKQINILCELSCDEKVVKEMDMENRRYYGETLLSMLEYGVKQRNIVFISSLCGPKKAMKRRLMNLMNEKKMKKPVLALSLVAAMALLGGGGTAAYAAGSAVPVKIPTGKQVEGRNISLQYEDGTTVFYDKDGNRLLADPKKNDVPQKLTTEEIVDRVNKHIAKGLAVPQGYIDELPQKSLDAINDTYGLKLQKSK</sequence>
<evidence type="ECO:0000313" key="3">
    <source>
        <dbReference type="EMBL" id="BBI30974.1"/>
    </source>
</evidence>
<feature type="transmembrane region" description="Helical" evidence="1">
    <location>
        <begin position="306"/>
        <end position="328"/>
    </location>
</feature>
<proteinExistence type="predicted"/>
<feature type="domain" description="Peptidase M56" evidence="2">
    <location>
        <begin position="5"/>
        <end position="296"/>
    </location>
</feature>
<feature type="transmembrane region" description="Helical" evidence="1">
    <location>
        <begin position="6"/>
        <end position="25"/>
    </location>
</feature>
<dbReference type="RefSeq" id="WP_130604864.1">
    <property type="nucleotide sequence ID" value="NZ_AP019400.1"/>
</dbReference>
<keyword evidence="1" id="KW-0812">Transmembrane</keyword>
<protein>
    <recommendedName>
        <fullName evidence="2">Peptidase M56 domain-containing protein</fullName>
    </recommendedName>
</protein>
<keyword evidence="1" id="KW-1133">Transmembrane helix</keyword>
<accession>A0A3T1CYS1</accession>
<dbReference type="CDD" id="cd07341">
    <property type="entry name" value="M56_BlaR1_MecR1_like"/>
    <property type="match status" value="1"/>
</dbReference>
<evidence type="ECO:0000313" key="4">
    <source>
        <dbReference type="Proteomes" id="UP000289856"/>
    </source>
</evidence>
<keyword evidence="1" id="KW-0472">Membrane</keyword>
<dbReference type="OrthoDB" id="9770467at2"/>
<dbReference type="PANTHER" id="PTHR34978">
    <property type="entry name" value="POSSIBLE SENSOR-TRANSDUCER PROTEIN BLAR"/>
    <property type="match status" value="1"/>
</dbReference>
<dbReference type="InterPro" id="IPR052173">
    <property type="entry name" value="Beta-lactam_resp_regulator"/>
</dbReference>
<organism evidence="3 4">
    <name type="scientific">Cohnella abietis</name>
    <dbReference type="NCBI Taxonomy" id="2507935"/>
    <lineage>
        <taxon>Bacteria</taxon>
        <taxon>Bacillati</taxon>
        <taxon>Bacillota</taxon>
        <taxon>Bacilli</taxon>
        <taxon>Bacillales</taxon>
        <taxon>Paenibacillaceae</taxon>
        <taxon>Cohnella</taxon>
    </lineage>
</organism>
<dbReference type="KEGG" id="cohn:KCTCHS21_03730"/>
<dbReference type="EMBL" id="AP019400">
    <property type="protein sequence ID" value="BBI30974.1"/>
    <property type="molecule type" value="Genomic_DNA"/>
</dbReference>
<dbReference type="Pfam" id="PF05569">
    <property type="entry name" value="Peptidase_M56"/>
    <property type="match status" value="1"/>
</dbReference>
<feature type="transmembrane region" description="Helical" evidence="1">
    <location>
        <begin position="37"/>
        <end position="57"/>
    </location>
</feature>
<name>A0A3T1CYS1_9BACL</name>